<feature type="compositionally biased region" description="Pro residues" evidence="11">
    <location>
        <begin position="844"/>
        <end position="858"/>
    </location>
</feature>
<dbReference type="Gene3D" id="1.10.10.160">
    <property type="match status" value="1"/>
</dbReference>
<evidence type="ECO:0000256" key="5">
    <source>
        <dbReference type="ARBA" id="ARBA00022840"/>
    </source>
</evidence>
<dbReference type="PANTHER" id="PTHR11070">
    <property type="entry name" value="UVRD / RECB / PCRA DNA HELICASE FAMILY MEMBER"/>
    <property type="match status" value="1"/>
</dbReference>
<keyword evidence="3 10" id="KW-0378">Hydrolase</keyword>
<dbReference type="EMBL" id="GL349437">
    <property type="protein sequence ID" value="KNC53681.1"/>
    <property type="molecule type" value="Genomic_DNA"/>
</dbReference>
<keyword evidence="6" id="KW-0413">Isomerase</keyword>
<sequence length="895" mass="94494">MSAVNLNDDQAEAVTYDITGNLLVLGTGAGSGKTRTLTERIVHMVRSGVPPRRILAVTFTTKAADEMKERILAALDDDKATVDKLDVRTFHSFCFRLVSRFARNAQAMRGAGGNSEITSLRTISQPQILDILQECLAAIRRSHGDHSGVTRGVAGEMAKLIAACKVRGLGPDAPEVKQHPNLHLPAAYVRYEAALAEQGAIDFGDMIQLAVKLLEGDAEVARTFASAYTCILVDEFQDTSLMQWRVLGAMVNHPDSAASITAVGDQNQQIYSFRGADSRCILEFMRLFGSADRKCKVIKLRENYRSTRTIVAAAAHLLKAASRAGPKRSRGPAGHDTSSPALFSRKSQGQPIHVLEASSSDGEAALVFEQIKQLLTSGASRPGDIGVLFRNSKNNFVRQALMVLLDDDGIPYVGAGGSALVQRPEIRNIAAYLALAVDESDDDAFERVINVPARSIGKVTLSALRRARTGPNASLMAAARSLARSPLLKRAQRGAVGAFVKTIDAIAGAASGGVLDLRSVVATTIAASKYKSHLKRVHASLPAPTESESQSEAQTTARAAAARSCAKALAALDQLLDVATKFQARVTLPDAGPSAGRGLLPLAAAFARSLVGKPMVPEHALDLVAHDAVSGITFSTIHRAKGLEWKVVFIIAAAAGVMPFTAGGSAALGGSDSDAEEKLDEERRLLHVAMTRAKSRLFISFSGRPSPFLADLPPDALAHVKADDAPAGSAALRRAPNSRAAIPASAPQGFVTARQVHKTAQARAAASSSTAPPRGPNRPRPRPRLHSRPRPSAAASTASSPFASAASLVTKAKAKAKPASPFEMASQSRAASRPIAPELMASFSPPPAPPVQPAPPVPSKRKRTAPEATKPSAASAEVVVVDLTGEPRRRRPTRT</sequence>
<organism evidence="14 15">
    <name type="scientific">Thecamonas trahens ATCC 50062</name>
    <dbReference type="NCBI Taxonomy" id="461836"/>
    <lineage>
        <taxon>Eukaryota</taxon>
        <taxon>Apusozoa</taxon>
        <taxon>Apusomonadida</taxon>
        <taxon>Apusomonadidae</taxon>
        <taxon>Thecamonas</taxon>
    </lineage>
</organism>
<dbReference type="RefSeq" id="XP_013761995.1">
    <property type="nucleotide sequence ID" value="XM_013906541.1"/>
</dbReference>
<gene>
    <name evidence="14" type="ORF">AMSG_01392</name>
</gene>
<dbReference type="Gene3D" id="1.10.486.10">
    <property type="entry name" value="PCRA, domain 4"/>
    <property type="match status" value="1"/>
</dbReference>
<dbReference type="Gene3D" id="3.40.50.300">
    <property type="entry name" value="P-loop containing nucleotide triphosphate hydrolases"/>
    <property type="match status" value="3"/>
</dbReference>
<accession>A0A0L0DNU3</accession>
<dbReference type="Proteomes" id="UP000054408">
    <property type="component" value="Unassembled WGS sequence"/>
</dbReference>
<dbReference type="InterPro" id="IPR014017">
    <property type="entry name" value="DNA_helicase_UvrD-like_C"/>
</dbReference>
<dbReference type="InterPro" id="IPR027417">
    <property type="entry name" value="P-loop_NTPase"/>
</dbReference>
<keyword evidence="5 10" id="KW-0067">ATP-binding</keyword>
<comment type="caution">
    <text evidence="10">Lacks conserved residue(s) required for the propagation of feature annotation.</text>
</comment>
<feature type="compositionally biased region" description="Low complexity" evidence="11">
    <location>
        <begin position="790"/>
        <end position="803"/>
    </location>
</feature>
<name>A0A0L0DNU3_THETB</name>
<evidence type="ECO:0000256" key="1">
    <source>
        <dbReference type="ARBA" id="ARBA00009922"/>
    </source>
</evidence>
<proteinExistence type="inferred from homology"/>
<dbReference type="InterPro" id="IPR013986">
    <property type="entry name" value="DExx_box_DNA_helicase_dom_sf"/>
</dbReference>
<dbReference type="STRING" id="461836.A0A0L0DNU3"/>
<dbReference type="InterPro" id="IPR000212">
    <property type="entry name" value="DNA_helicase_UvrD/REP"/>
</dbReference>
<dbReference type="GO" id="GO:0005524">
    <property type="term" value="F:ATP binding"/>
    <property type="evidence" value="ECO:0007669"/>
    <property type="project" value="UniProtKB-UniRule"/>
</dbReference>
<feature type="region of interest" description="Disordered" evidence="11">
    <location>
        <begin position="322"/>
        <end position="348"/>
    </location>
</feature>
<dbReference type="CDD" id="cd17932">
    <property type="entry name" value="DEXQc_UvrD"/>
    <property type="match status" value="1"/>
</dbReference>
<dbReference type="OMA" id="DYPDATT"/>
<feature type="region of interest" description="Disordered" evidence="11">
    <location>
        <begin position="754"/>
        <end position="803"/>
    </location>
</feature>
<evidence type="ECO:0000256" key="6">
    <source>
        <dbReference type="ARBA" id="ARBA00023235"/>
    </source>
</evidence>
<comment type="similarity">
    <text evidence="1">Belongs to the helicase family. UvrD subfamily.</text>
</comment>
<keyword evidence="4 10" id="KW-0347">Helicase</keyword>
<dbReference type="GeneID" id="25561142"/>
<dbReference type="GO" id="GO:0043138">
    <property type="term" value="F:3'-5' DNA helicase activity"/>
    <property type="evidence" value="ECO:0007669"/>
    <property type="project" value="UniProtKB-EC"/>
</dbReference>
<dbReference type="PROSITE" id="PS51198">
    <property type="entry name" value="UVRD_HELICASE_ATP_BIND"/>
    <property type="match status" value="1"/>
</dbReference>
<evidence type="ECO:0000256" key="10">
    <source>
        <dbReference type="PROSITE-ProRule" id="PRU00560"/>
    </source>
</evidence>
<feature type="compositionally biased region" description="Basic residues" evidence="11">
    <location>
        <begin position="777"/>
        <end position="789"/>
    </location>
</feature>
<evidence type="ECO:0000256" key="4">
    <source>
        <dbReference type="ARBA" id="ARBA00022806"/>
    </source>
</evidence>
<evidence type="ECO:0000259" key="13">
    <source>
        <dbReference type="PROSITE" id="PS51217"/>
    </source>
</evidence>
<evidence type="ECO:0000313" key="14">
    <source>
        <dbReference type="EMBL" id="KNC53681.1"/>
    </source>
</evidence>
<evidence type="ECO:0000313" key="15">
    <source>
        <dbReference type="Proteomes" id="UP000054408"/>
    </source>
</evidence>
<comment type="catalytic activity">
    <reaction evidence="9">
        <text>ATP + H2O = ADP + phosphate + H(+)</text>
        <dbReference type="Rhea" id="RHEA:13065"/>
        <dbReference type="ChEBI" id="CHEBI:15377"/>
        <dbReference type="ChEBI" id="CHEBI:15378"/>
        <dbReference type="ChEBI" id="CHEBI:30616"/>
        <dbReference type="ChEBI" id="CHEBI:43474"/>
        <dbReference type="ChEBI" id="CHEBI:456216"/>
        <dbReference type="EC" id="5.6.2.4"/>
    </reaction>
</comment>
<feature type="compositionally biased region" description="Polar residues" evidence="11">
    <location>
        <begin position="336"/>
        <end position="348"/>
    </location>
</feature>
<dbReference type="PROSITE" id="PS51217">
    <property type="entry name" value="UVRD_HELICASE_CTER"/>
    <property type="match status" value="1"/>
</dbReference>
<protein>
    <recommendedName>
        <fullName evidence="8">DNA 3'-5' helicase</fullName>
        <ecNumber evidence="8">5.6.2.4</ecNumber>
    </recommendedName>
</protein>
<keyword evidence="15" id="KW-1185">Reference proteome</keyword>
<dbReference type="Pfam" id="PF13361">
    <property type="entry name" value="UvrD_C"/>
    <property type="match status" value="2"/>
</dbReference>
<reference evidence="14 15" key="1">
    <citation type="submission" date="2010-05" db="EMBL/GenBank/DDBJ databases">
        <title>The Genome Sequence of Thecamonas trahens ATCC 50062.</title>
        <authorList>
            <consortium name="The Broad Institute Genome Sequencing Platform"/>
            <person name="Russ C."/>
            <person name="Cuomo C."/>
            <person name="Shea T."/>
            <person name="Young S.K."/>
            <person name="Zeng Q."/>
            <person name="Koehrsen M."/>
            <person name="Haas B."/>
            <person name="Borodovsky M."/>
            <person name="Guigo R."/>
            <person name="Alvarado L."/>
            <person name="Berlin A."/>
            <person name="Bochicchio J."/>
            <person name="Borenstein D."/>
            <person name="Chapman S."/>
            <person name="Chen Z."/>
            <person name="Freedman E."/>
            <person name="Gellesch M."/>
            <person name="Goldberg J."/>
            <person name="Griggs A."/>
            <person name="Gujja S."/>
            <person name="Heilman E."/>
            <person name="Heiman D."/>
            <person name="Hepburn T."/>
            <person name="Howarth C."/>
            <person name="Jen D."/>
            <person name="Larson L."/>
            <person name="Mehta T."/>
            <person name="Park D."/>
            <person name="Pearson M."/>
            <person name="Roberts A."/>
            <person name="Saif S."/>
            <person name="Shenoy N."/>
            <person name="Sisk P."/>
            <person name="Stolte C."/>
            <person name="Sykes S."/>
            <person name="Thomson T."/>
            <person name="Walk T."/>
            <person name="White J."/>
            <person name="Yandava C."/>
            <person name="Burger G."/>
            <person name="Gray M.W."/>
            <person name="Holland P.W.H."/>
            <person name="King N."/>
            <person name="Lang F.B.F."/>
            <person name="Roger A.J."/>
            <person name="Ruiz-Trillo I."/>
            <person name="Lander E."/>
            <person name="Nusbaum C."/>
        </authorList>
    </citation>
    <scope>NUCLEOTIDE SEQUENCE [LARGE SCALE GENOMIC DNA]</scope>
    <source>
        <strain evidence="14 15">ATCC 50062</strain>
    </source>
</reference>
<keyword evidence="2 10" id="KW-0547">Nucleotide-binding</keyword>
<feature type="domain" description="UvrD-like helicase ATP-binding" evidence="12">
    <location>
        <begin position="5"/>
        <end position="307"/>
    </location>
</feature>
<dbReference type="GO" id="GO:0003677">
    <property type="term" value="F:DNA binding"/>
    <property type="evidence" value="ECO:0007669"/>
    <property type="project" value="InterPro"/>
</dbReference>
<feature type="region of interest" description="Disordered" evidence="11">
    <location>
        <begin position="815"/>
        <end position="895"/>
    </location>
</feature>
<comment type="catalytic activity">
    <reaction evidence="7">
        <text>Couples ATP hydrolysis with the unwinding of duplex DNA by translocating in the 3'-5' direction.</text>
        <dbReference type="EC" id="5.6.2.4"/>
    </reaction>
</comment>
<dbReference type="SUPFAM" id="SSF52540">
    <property type="entry name" value="P-loop containing nucleoside triphosphate hydrolases"/>
    <property type="match status" value="1"/>
</dbReference>
<feature type="compositionally biased region" description="Low complexity" evidence="11">
    <location>
        <begin position="759"/>
        <end position="772"/>
    </location>
</feature>
<evidence type="ECO:0000256" key="2">
    <source>
        <dbReference type="ARBA" id="ARBA00022741"/>
    </source>
</evidence>
<dbReference type="InterPro" id="IPR014016">
    <property type="entry name" value="UvrD-like_ATP-bd"/>
</dbReference>
<dbReference type="GO" id="GO:0016787">
    <property type="term" value="F:hydrolase activity"/>
    <property type="evidence" value="ECO:0007669"/>
    <property type="project" value="UniProtKB-UniRule"/>
</dbReference>
<evidence type="ECO:0000256" key="7">
    <source>
        <dbReference type="ARBA" id="ARBA00034617"/>
    </source>
</evidence>
<feature type="domain" description="UvrD-like helicase C-terminal" evidence="13">
    <location>
        <begin position="308"/>
        <end position="642"/>
    </location>
</feature>
<evidence type="ECO:0000259" key="12">
    <source>
        <dbReference type="PROSITE" id="PS51198"/>
    </source>
</evidence>
<dbReference type="AlphaFoldDB" id="A0A0L0DNU3"/>
<evidence type="ECO:0000256" key="3">
    <source>
        <dbReference type="ARBA" id="ARBA00022801"/>
    </source>
</evidence>
<dbReference type="Pfam" id="PF00580">
    <property type="entry name" value="UvrD-helicase"/>
    <property type="match status" value="1"/>
</dbReference>
<dbReference type="OrthoDB" id="1470711at2759"/>
<dbReference type="eggNOG" id="KOG2108">
    <property type="taxonomic scope" value="Eukaryota"/>
</dbReference>
<evidence type="ECO:0000256" key="11">
    <source>
        <dbReference type="SAM" id="MobiDB-lite"/>
    </source>
</evidence>
<evidence type="ECO:0000256" key="9">
    <source>
        <dbReference type="ARBA" id="ARBA00048988"/>
    </source>
</evidence>
<evidence type="ECO:0000256" key="8">
    <source>
        <dbReference type="ARBA" id="ARBA00034808"/>
    </source>
</evidence>
<dbReference type="EC" id="5.6.2.4" evidence="8"/>